<name>A0A1I7NJT8_9BACT</name>
<dbReference type="RefSeq" id="WP_092460342.1">
    <property type="nucleotide sequence ID" value="NZ_FPCJ01000001.1"/>
</dbReference>
<dbReference type="Proteomes" id="UP000199537">
    <property type="component" value="Unassembled WGS sequence"/>
</dbReference>
<gene>
    <name evidence="1" type="ORF">SAMN05660895_2115</name>
</gene>
<dbReference type="STRING" id="1393122.SAMN05660895_2115"/>
<evidence type="ECO:0000313" key="2">
    <source>
        <dbReference type="Proteomes" id="UP000199537"/>
    </source>
</evidence>
<sequence>MSSTLSDKNLLIDLQCVPSISYMKMLIEYSRWLFDINLYHEKKSYANRFYLAGPNGRILISIPLEKGKHQHTPIKDIRIYNRESWQAHHWKTLVSAYRRSPWFEYFEDELRVFFEKRYAFLVDWNRDWLEWIKKVLGIEAEIHFTDRFIPPAEAAGLAAVDYRGRIQPPPGNTDPEIRYHQVFEDRTGFLPDLSILDLICCEGRKARSFLQGTAENG</sequence>
<evidence type="ECO:0000313" key="1">
    <source>
        <dbReference type="EMBL" id="SFV34917.1"/>
    </source>
</evidence>
<dbReference type="InterPro" id="IPR014985">
    <property type="entry name" value="WbqC"/>
</dbReference>
<protein>
    <submittedName>
        <fullName evidence="1">WbqC-like protein family protein</fullName>
    </submittedName>
</protein>
<dbReference type="EMBL" id="FPCJ01000001">
    <property type="protein sequence ID" value="SFV34917.1"/>
    <property type="molecule type" value="Genomic_DNA"/>
</dbReference>
<accession>A0A1I7NJT8</accession>
<proteinExistence type="predicted"/>
<keyword evidence="2" id="KW-1185">Reference proteome</keyword>
<organism evidence="1 2">
    <name type="scientific">Thermoflavifilum thermophilum</name>
    <dbReference type="NCBI Taxonomy" id="1393122"/>
    <lineage>
        <taxon>Bacteria</taxon>
        <taxon>Pseudomonadati</taxon>
        <taxon>Bacteroidota</taxon>
        <taxon>Chitinophagia</taxon>
        <taxon>Chitinophagales</taxon>
        <taxon>Chitinophagaceae</taxon>
        <taxon>Thermoflavifilum</taxon>
    </lineage>
</organism>
<dbReference type="AlphaFoldDB" id="A0A1I7NJT8"/>
<reference evidence="2" key="1">
    <citation type="submission" date="2016-10" db="EMBL/GenBank/DDBJ databases">
        <authorList>
            <person name="Varghese N."/>
            <person name="Submissions S."/>
        </authorList>
    </citation>
    <scope>NUCLEOTIDE SEQUENCE [LARGE SCALE GENOMIC DNA]</scope>
    <source>
        <strain evidence="2">DSM 14807</strain>
    </source>
</reference>
<dbReference type="Pfam" id="PF08889">
    <property type="entry name" value="WbqC"/>
    <property type="match status" value="1"/>
</dbReference>
<dbReference type="OrthoDB" id="1523452at2"/>